<keyword evidence="1" id="KW-0175">Coiled coil</keyword>
<proteinExistence type="predicted"/>
<dbReference type="RefSeq" id="WP_193440265.1">
    <property type="nucleotide sequence ID" value="NZ_CP063145.1"/>
</dbReference>
<dbReference type="PANTHER" id="PTHR30438">
    <property type="entry name" value="36 KDA ANTIGEN-RELATED"/>
    <property type="match status" value="1"/>
</dbReference>
<feature type="coiled-coil region" evidence="1">
    <location>
        <begin position="159"/>
        <end position="208"/>
    </location>
</feature>
<sequence>MKKFLRNYWAVFIPLIILAVAVIFLIRNKRETAEASVIKITGMVEGEFVDISSSLPGRIEHLTVNVGDSVKAGQIVAQMETDKLATMRAQAQSAVVIAQSRQSKVDRGAEPEAIAAARNLQSIAADQVELMNKTYERFQKLYEEGAISGQERDLVYFRYKAAQKEYETAKLNRERLERGSTAERREMSDALADQARNSEKLIRQLEEDAEIKSPVSGTINTLVSKQGEMVNAGYPMMTVLINDSYFINFNIRQDMMQNFQLGKKVKLYIPGANPERTEGIVTELSPALGYANYIPRNQAGQIEMRTFQIKVKPVKTGKNSGIRAGMTAELITE</sequence>
<dbReference type="Gene3D" id="2.40.30.170">
    <property type="match status" value="1"/>
</dbReference>
<dbReference type="GO" id="GO:0005886">
    <property type="term" value="C:plasma membrane"/>
    <property type="evidence" value="ECO:0007669"/>
    <property type="project" value="TreeGrafter"/>
</dbReference>
<dbReference type="PANTHER" id="PTHR30438:SF2">
    <property type="entry name" value="MEMBRANE PROTEIN"/>
    <property type="match status" value="1"/>
</dbReference>
<feature type="transmembrane region" description="Helical" evidence="2">
    <location>
        <begin position="7"/>
        <end position="26"/>
    </location>
</feature>
<feature type="domain" description="Multidrug resistance protein MdtA-like barrel-sandwich hybrid" evidence="3">
    <location>
        <begin position="48"/>
        <end position="241"/>
    </location>
</feature>
<reference evidence="4 5" key="1">
    <citation type="submission" date="2020-10" db="EMBL/GenBank/DDBJ databases">
        <title>Complete genome of Cruoricapor ignavus strain M1214 isolated from the blood culture of a febrile patient.</title>
        <authorList>
            <person name="Guglielmino C.J.D."/>
        </authorList>
    </citation>
    <scope>NUCLEOTIDE SEQUENCE [LARGE SCALE GENOMIC DNA]</scope>
    <source>
        <strain evidence="4 5">M1214</strain>
    </source>
</reference>
<organism evidence="4 5">
    <name type="scientific">Cruoricaptor ignavus</name>
    <dbReference type="NCBI Taxonomy" id="1118202"/>
    <lineage>
        <taxon>Bacteria</taxon>
        <taxon>Pseudomonadati</taxon>
        <taxon>Bacteroidota</taxon>
        <taxon>Flavobacteriia</taxon>
        <taxon>Flavobacteriales</taxon>
        <taxon>Weeksellaceae</taxon>
        <taxon>Cruoricaptor</taxon>
    </lineage>
</organism>
<protein>
    <submittedName>
        <fullName evidence="4">Efflux RND transporter periplasmic adaptor subunit</fullName>
    </submittedName>
</protein>
<dbReference type="EMBL" id="CP063145">
    <property type="protein sequence ID" value="QOR74223.1"/>
    <property type="molecule type" value="Genomic_DNA"/>
</dbReference>
<dbReference type="Proteomes" id="UP000593605">
    <property type="component" value="Chromosome"/>
</dbReference>
<name>A0A7M1T5K2_9FLAO</name>
<dbReference type="AlphaFoldDB" id="A0A7M1T5K2"/>
<dbReference type="Gene3D" id="2.40.50.100">
    <property type="match status" value="1"/>
</dbReference>
<accession>A0A7M1T5K2</accession>
<evidence type="ECO:0000256" key="2">
    <source>
        <dbReference type="SAM" id="Phobius"/>
    </source>
</evidence>
<keyword evidence="2" id="KW-0472">Membrane</keyword>
<dbReference type="SUPFAM" id="SSF111369">
    <property type="entry name" value="HlyD-like secretion proteins"/>
    <property type="match status" value="1"/>
</dbReference>
<evidence type="ECO:0000313" key="5">
    <source>
        <dbReference type="Proteomes" id="UP000593605"/>
    </source>
</evidence>
<dbReference type="KEGG" id="civ:IMZ16_01920"/>
<evidence type="ECO:0000259" key="3">
    <source>
        <dbReference type="Pfam" id="PF25917"/>
    </source>
</evidence>
<dbReference type="Pfam" id="PF25917">
    <property type="entry name" value="BSH_RND"/>
    <property type="match status" value="1"/>
</dbReference>
<dbReference type="InterPro" id="IPR058625">
    <property type="entry name" value="MdtA-like_BSH"/>
</dbReference>
<evidence type="ECO:0000313" key="4">
    <source>
        <dbReference type="EMBL" id="QOR74223.1"/>
    </source>
</evidence>
<evidence type="ECO:0000256" key="1">
    <source>
        <dbReference type="SAM" id="Coils"/>
    </source>
</evidence>
<gene>
    <name evidence="4" type="ORF">IMZ16_01920</name>
</gene>
<keyword evidence="2" id="KW-1133">Transmembrane helix</keyword>
<keyword evidence="2" id="KW-0812">Transmembrane</keyword>